<dbReference type="RefSeq" id="WP_381507276.1">
    <property type="nucleotide sequence ID" value="NZ_JBHUOM010000025.1"/>
</dbReference>
<dbReference type="EMBL" id="JBHUOM010000025">
    <property type="protein sequence ID" value="MFD2937352.1"/>
    <property type="molecule type" value="Genomic_DNA"/>
</dbReference>
<accession>A0ABW6APS1</accession>
<gene>
    <name evidence="1" type="ORF">ACFS25_26500</name>
</gene>
<evidence type="ECO:0000313" key="2">
    <source>
        <dbReference type="Proteomes" id="UP001597512"/>
    </source>
</evidence>
<proteinExistence type="predicted"/>
<protein>
    <submittedName>
        <fullName evidence="1">Uncharacterized protein</fullName>
    </submittedName>
</protein>
<dbReference type="Proteomes" id="UP001597512">
    <property type="component" value="Unassembled WGS sequence"/>
</dbReference>
<name>A0ABW6APS1_9BACT</name>
<evidence type="ECO:0000313" key="1">
    <source>
        <dbReference type="EMBL" id="MFD2937352.1"/>
    </source>
</evidence>
<comment type="caution">
    <text evidence="1">The sequence shown here is derived from an EMBL/GenBank/DDBJ whole genome shotgun (WGS) entry which is preliminary data.</text>
</comment>
<keyword evidence="2" id="KW-1185">Reference proteome</keyword>
<organism evidence="1 2">
    <name type="scientific">Spirosoma flavum</name>
    <dbReference type="NCBI Taxonomy" id="2048557"/>
    <lineage>
        <taxon>Bacteria</taxon>
        <taxon>Pseudomonadati</taxon>
        <taxon>Bacteroidota</taxon>
        <taxon>Cytophagia</taxon>
        <taxon>Cytophagales</taxon>
        <taxon>Cytophagaceae</taxon>
        <taxon>Spirosoma</taxon>
    </lineage>
</organism>
<reference evidence="2" key="1">
    <citation type="journal article" date="2019" name="Int. J. Syst. Evol. Microbiol.">
        <title>The Global Catalogue of Microorganisms (GCM) 10K type strain sequencing project: providing services to taxonomists for standard genome sequencing and annotation.</title>
        <authorList>
            <consortium name="The Broad Institute Genomics Platform"/>
            <consortium name="The Broad Institute Genome Sequencing Center for Infectious Disease"/>
            <person name="Wu L."/>
            <person name="Ma J."/>
        </authorList>
    </citation>
    <scope>NUCLEOTIDE SEQUENCE [LARGE SCALE GENOMIC DNA]</scope>
    <source>
        <strain evidence="2">KCTC 52490</strain>
    </source>
</reference>
<sequence>MTPPEKSFDKLLEHYVFSVAAKFIGLANQETQTELIKLISSVDTASTPGESTCEQPLLMPIEQLEKQWQQVLTKPVNLKSVHDQWLIALTRQQIKSHEVRIAHLELAIIITEQSFQRVQCNIPNEPSRSRLLNYYEVALKRYQQHLATAQTRKFLTLNQLPQR</sequence>